<gene>
    <name evidence="1" type="ORF">GCM10011410_25740</name>
</gene>
<proteinExistence type="predicted"/>
<keyword evidence="2" id="KW-1185">Reference proteome</keyword>
<accession>A0A916UFA5</accession>
<reference evidence="1" key="1">
    <citation type="journal article" date="2014" name="Int. J. Syst. Evol. Microbiol.">
        <title>Complete genome sequence of Corynebacterium casei LMG S-19264T (=DSM 44701T), isolated from a smear-ripened cheese.</title>
        <authorList>
            <consortium name="US DOE Joint Genome Institute (JGI-PGF)"/>
            <person name="Walter F."/>
            <person name="Albersmeier A."/>
            <person name="Kalinowski J."/>
            <person name="Ruckert C."/>
        </authorList>
    </citation>
    <scope>NUCLEOTIDE SEQUENCE</scope>
    <source>
        <strain evidence="1">CGMCC 1.15478</strain>
    </source>
</reference>
<reference evidence="1" key="2">
    <citation type="submission" date="2020-09" db="EMBL/GenBank/DDBJ databases">
        <authorList>
            <person name="Sun Q."/>
            <person name="Zhou Y."/>
        </authorList>
    </citation>
    <scope>NUCLEOTIDE SEQUENCE</scope>
    <source>
        <strain evidence="1">CGMCC 1.15478</strain>
    </source>
</reference>
<evidence type="ECO:0000313" key="2">
    <source>
        <dbReference type="Proteomes" id="UP000641514"/>
    </source>
</evidence>
<dbReference type="AlphaFoldDB" id="A0A916UFA5"/>
<dbReference type="Proteomes" id="UP000641514">
    <property type="component" value="Unassembled WGS sequence"/>
</dbReference>
<organism evidence="1 2">
    <name type="scientific">Hoyosella rhizosphaerae</name>
    <dbReference type="NCBI Taxonomy" id="1755582"/>
    <lineage>
        <taxon>Bacteria</taxon>
        <taxon>Bacillati</taxon>
        <taxon>Actinomycetota</taxon>
        <taxon>Actinomycetes</taxon>
        <taxon>Mycobacteriales</taxon>
        <taxon>Hoyosellaceae</taxon>
        <taxon>Hoyosella</taxon>
    </lineage>
</organism>
<evidence type="ECO:0000313" key="1">
    <source>
        <dbReference type="EMBL" id="GGC71600.1"/>
    </source>
</evidence>
<name>A0A916UFA5_9ACTN</name>
<sequence length="83" mass="9005">MVCRISHMPIANPRATDAHTIVKAFAVEDVTDDAFGHRRTTYVSGADECDVHSVSPSVRPGFVQQGVAMSIWTGFHYAEEAVG</sequence>
<comment type="caution">
    <text evidence="1">The sequence shown here is derived from an EMBL/GenBank/DDBJ whole genome shotgun (WGS) entry which is preliminary data.</text>
</comment>
<protein>
    <submittedName>
        <fullName evidence="1">Uncharacterized protein</fullName>
    </submittedName>
</protein>
<dbReference type="EMBL" id="BMJH01000003">
    <property type="protein sequence ID" value="GGC71600.1"/>
    <property type="molecule type" value="Genomic_DNA"/>
</dbReference>